<name>A0A560JGF2_9BRAD</name>
<dbReference type="STRING" id="1399419.A5906_08830"/>
<keyword evidence="4" id="KW-1185">Reference proteome</keyword>
<feature type="region of interest" description="Disordered" evidence="1">
    <location>
        <begin position="112"/>
        <end position="136"/>
    </location>
</feature>
<dbReference type="AlphaFoldDB" id="A0A560JGF2"/>
<dbReference type="EMBL" id="VITW01000008">
    <property type="protein sequence ID" value="TWB70283.1"/>
    <property type="molecule type" value="Genomic_DNA"/>
</dbReference>
<evidence type="ECO:0000313" key="3">
    <source>
        <dbReference type="EMBL" id="TWB70283.1"/>
    </source>
</evidence>
<keyword evidence="2" id="KW-0472">Membrane</keyword>
<reference evidence="3 4" key="1">
    <citation type="submission" date="2019-06" db="EMBL/GenBank/DDBJ databases">
        <title>Genomic Encyclopedia of Type Strains, Phase IV (KMG-V): Genome sequencing to study the core and pangenomes of soil and plant-associated prokaryotes.</title>
        <authorList>
            <person name="Whitman W."/>
        </authorList>
    </citation>
    <scope>NUCLEOTIDE SEQUENCE [LARGE SCALE GENOMIC DNA]</scope>
    <source>
        <strain evidence="3 4">BR 10556</strain>
    </source>
</reference>
<proteinExistence type="predicted"/>
<feature type="region of interest" description="Disordered" evidence="1">
    <location>
        <begin position="29"/>
        <end position="55"/>
    </location>
</feature>
<feature type="compositionally biased region" description="Basic and acidic residues" evidence="1">
    <location>
        <begin position="115"/>
        <end position="136"/>
    </location>
</feature>
<protein>
    <submittedName>
        <fullName evidence="3">Uncharacterized protein</fullName>
    </submittedName>
</protein>
<evidence type="ECO:0000256" key="1">
    <source>
        <dbReference type="SAM" id="MobiDB-lite"/>
    </source>
</evidence>
<dbReference type="OrthoDB" id="8238951at2"/>
<dbReference type="RefSeq" id="WP_080138986.1">
    <property type="nucleotide sequence ID" value="NZ_LWIG01000043.1"/>
</dbReference>
<comment type="caution">
    <text evidence="3">The sequence shown here is derived from an EMBL/GenBank/DDBJ whole genome shotgun (WGS) entry which is preliminary data.</text>
</comment>
<feature type="transmembrane region" description="Helical" evidence="2">
    <location>
        <begin position="63"/>
        <end position="86"/>
    </location>
</feature>
<accession>A0A560JGF2</accession>
<feature type="transmembrane region" description="Helical" evidence="2">
    <location>
        <begin position="5"/>
        <end position="23"/>
    </location>
</feature>
<organism evidence="3 4">
    <name type="scientific">Bradyrhizobium sacchari</name>
    <dbReference type="NCBI Taxonomy" id="1399419"/>
    <lineage>
        <taxon>Bacteria</taxon>
        <taxon>Pseudomonadati</taxon>
        <taxon>Pseudomonadota</taxon>
        <taxon>Alphaproteobacteria</taxon>
        <taxon>Hyphomicrobiales</taxon>
        <taxon>Nitrobacteraceae</taxon>
        <taxon>Bradyrhizobium</taxon>
    </lineage>
</organism>
<evidence type="ECO:0000313" key="4">
    <source>
        <dbReference type="Proteomes" id="UP000315914"/>
    </source>
</evidence>
<evidence type="ECO:0000256" key="2">
    <source>
        <dbReference type="SAM" id="Phobius"/>
    </source>
</evidence>
<dbReference type="Proteomes" id="UP000315914">
    <property type="component" value="Unassembled WGS sequence"/>
</dbReference>
<sequence>MRTLLIILGIWILINILFVVVMIPPPKAQTSGPDRRSGGLSPVPVRNDPAVSREDPPVSLRHVIIAIALGAFFSLTPPLLEAYDMLSSKLRRLRRQKDDEDTTEQETLQSMLTKLKVEYDERSSGDRPGKDDNDQR</sequence>
<keyword evidence="2" id="KW-0812">Transmembrane</keyword>
<gene>
    <name evidence="3" type="ORF">FBZ95_108285</name>
</gene>
<keyword evidence="2" id="KW-1133">Transmembrane helix</keyword>